<dbReference type="AlphaFoldDB" id="A0A239P5H6"/>
<dbReference type="RefSeq" id="WP_089213217.1">
    <property type="nucleotide sequence ID" value="NZ_FZOD01000086.1"/>
</dbReference>
<evidence type="ECO:0000313" key="2">
    <source>
        <dbReference type="Proteomes" id="UP000198282"/>
    </source>
</evidence>
<evidence type="ECO:0000313" key="1">
    <source>
        <dbReference type="EMBL" id="SNT61924.1"/>
    </source>
</evidence>
<protein>
    <submittedName>
        <fullName evidence="1">Uncharacterized protein</fullName>
    </submittedName>
</protein>
<gene>
    <name evidence="1" type="ORF">SAMN05216276_108620</name>
</gene>
<dbReference type="Proteomes" id="UP000198282">
    <property type="component" value="Unassembled WGS sequence"/>
</dbReference>
<keyword evidence="2" id="KW-1185">Reference proteome</keyword>
<accession>A0A239P5H6</accession>
<proteinExistence type="predicted"/>
<organism evidence="1 2">
    <name type="scientific">Streptosporangium subroseum</name>
    <dbReference type="NCBI Taxonomy" id="106412"/>
    <lineage>
        <taxon>Bacteria</taxon>
        <taxon>Bacillati</taxon>
        <taxon>Actinomycetota</taxon>
        <taxon>Actinomycetes</taxon>
        <taxon>Streptosporangiales</taxon>
        <taxon>Streptosporangiaceae</taxon>
        <taxon>Streptosporangium</taxon>
    </lineage>
</organism>
<dbReference type="EMBL" id="FZOD01000086">
    <property type="protein sequence ID" value="SNT61924.1"/>
    <property type="molecule type" value="Genomic_DNA"/>
</dbReference>
<reference evidence="1 2" key="1">
    <citation type="submission" date="2017-06" db="EMBL/GenBank/DDBJ databases">
        <authorList>
            <person name="Kim H.J."/>
            <person name="Triplett B.A."/>
        </authorList>
    </citation>
    <scope>NUCLEOTIDE SEQUENCE [LARGE SCALE GENOMIC DNA]</scope>
    <source>
        <strain evidence="1 2">CGMCC 4.2132</strain>
    </source>
</reference>
<sequence>MFAEQGQRWAAEDLTPAQRNQVERYAALVAELQAETTATLALADELAPGTIETALATSDLELGIETLLYGGSCSSPAPWRSRAGGSEPKRWISALVELRRGDELPVYSPSEAG</sequence>
<name>A0A239P5H6_9ACTN</name>